<keyword evidence="2" id="KW-0812">Transmembrane</keyword>
<evidence type="ECO:0000313" key="4">
    <source>
        <dbReference type="Proteomes" id="UP001168098"/>
    </source>
</evidence>
<keyword evidence="2" id="KW-0472">Membrane</keyword>
<name>A0AA38YPN3_VITRO</name>
<dbReference type="Proteomes" id="UP001168098">
    <property type="component" value="Unassembled WGS sequence"/>
</dbReference>
<keyword evidence="2" id="KW-1133">Transmembrane helix</keyword>
<feature type="transmembrane region" description="Helical" evidence="2">
    <location>
        <begin position="6"/>
        <end position="24"/>
    </location>
</feature>
<dbReference type="AlphaFoldDB" id="A0AA38YPN3"/>
<evidence type="ECO:0000313" key="3">
    <source>
        <dbReference type="EMBL" id="KAJ9674262.1"/>
    </source>
</evidence>
<evidence type="ECO:0000256" key="1">
    <source>
        <dbReference type="SAM" id="MobiDB-lite"/>
    </source>
</evidence>
<evidence type="ECO:0000256" key="2">
    <source>
        <dbReference type="SAM" id="Phobius"/>
    </source>
</evidence>
<keyword evidence="4" id="KW-1185">Reference proteome</keyword>
<feature type="region of interest" description="Disordered" evidence="1">
    <location>
        <begin position="77"/>
        <end position="102"/>
    </location>
</feature>
<gene>
    <name evidence="3" type="ORF">PVL29_023673</name>
</gene>
<organism evidence="3 4">
    <name type="scientific">Vitis rotundifolia</name>
    <name type="common">Muscadine grape</name>
    <dbReference type="NCBI Taxonomy" id="103349"/>
    <lineage>
        <taxon>Eukaryota</taxon>
        <taxon>Viridiplantae</taxon>
        <taxon>Streptophyta</taxon>
        <taxon>Embryophyta</taxon>
        <taxon>Tracheophyta</taxon>
        <taxon>Spermatophyta</taxon>
        <taxon>Magnoliopsida</taxon>
        <taxon>eudicotyledons</taxon>
        <taxon>Gunneridae</taxon>
        <taxon>Pentapetalae</taxon>
        <taxon>rosids</taxon>
        <taxon>Vitales</taxon>
        <taxon>Vitaceae</taxon>
        <taxon>Viteae</taxon>
        <taxon>Vitis</taxon>
    </lineage>
</organism>
<protein>
    <submittedName>
        <fullName evidence="3">Uncharacterized protein</fullName>
    </submittedName>
</protein>
<feature type="compositionally biased region" description="Low complexity" evidence="1">
    <location>
        <begin position="93"/>
        <end position="102"/>
    </location>
</feature>
<proteinExistence type="predicted"/>
<sequence length="102" mass="10154">MGKDNVVAWTLIFLCLGLFCYVVVEAKREGRFLSDGSHGLGNGYQNKYQEEAGYGGIGAGAYGGGSGGGGEAYGGHEGGYGSGSGSGDGHGGSSYAAPGKNY</sequence>
<dbReference type="EMBL" id="JARBHA010000018">
    <property type="protein sequence ID" value="KAJ9674262.1"/>
    <property type="molecule type" value="Genomic_DNA"/>
</dbReference>
<reference evidence="3 4" key="1">
    <citation type="journal article" date="2023" name="BMC Biotechnol.">
        <title>Vitis rotundifolia cv Carlos genome sequencing.</title>
        <authorList>
            <person name="Huff M."/>
            <person name="Hulse-Kemp A."/>
            <person name="Scheffler B."/>
            <person name="Youngblood R."/>
            <person name="Simpson S."/>
            <person name="Babiker E."/>
            <person name="Staton M."/>
        </authorList>
    </citation>
    <scope>NUCLEOTIDE SEQUENCE [LARGE SCALE GENOMIC DNA]</scope>
    <source>
        <tissue evidence="3">Leaf</tissue>
    </source>
</reference>
<accession>A0AA38YPN3</accession>
<feature type="compositionally biased region" description="Gly residues" evidence="1">
    <location>
        <begin position="77"/>
        <end position="92"/>
    </location>
</feature>
<comment type="caution">
    <text evidence="3">The sequence shown here is derived from an EMBL/GenBank/DDBJ whole genome shotgun (WGS) entry which is preliminary data.</text>
</comment>